<dbReference type="PANTHER" id="PTHR37451">
    <property type="entry name" value="MARVEL DOMAIN"/>
    <property type="match status" value="1"/>
</dbReference>
<evidence type="ECO:0000313" key="3">
    <source>
        <dbReference type="EMBL" id="OAG42237.1"/>
    </source>
</evidence>
<sequence length="278" mass="30119">MLGEALRPRRIKASFFSPVGFVSLQLLLKQMVNQSIEEAPIQPVSRFSTSTSLMMSSASQSSRPVVPMPRWSNAIGCARAVIAILVLAFTAASTGIWGGFPAFGIALFTSSATLIIFAYYFVALSRKPALYNRWAILALEVGGTLFWLVSFALLSRWTSFYSRFWYGRGPSYGFWHAPFRPSDMGLSPRTIVKRASSSRRAGVALAGTAAGLGGIEFVLFCITLTVFGLALHRQRVAESNRTGAASAPASAPISADTHTVEEEKAEETTLEKPQPVVV</sequence>
<name>A0A177FDB9_9EURO</name>
<keyword evidence="2" id="KW-0812">Transmembrane</keyword>
<feature type="transmembrane region" description="Helical" evidence="2">
    <location>
        <begin position="103"/>
        <end position="122"/>
    </location>
</feature>
<keyword evidence="4" id="KW-1185">Reference proteome</keyword>
<feature type="transmembrane region" description="Helical" evidence="2">
    <location>
        <begin position="203"/>
        <end position="231"/>
    </location>
</feature>
<feature type="transmembrane region" description="Helical" evidence="2">
    <location>
        <begin position="77"/>
        <end position="97"/>
    </location>
</feature>
<dbReference type="Proteomes" id="UP000077002">
    <property type="component" value="Unassembled WGS sequence"/>
</dbReference>
<dbReference type="GeneID" id="34598576"/>
<comment type="caution">
    <text evidence="3">The sequence shown here is derived from an EMBL/GenBank/DDBJ whole genome shotgun (WGS) entry which is preliminary data.</text>
</comment>
<evidence type="ECO:0000256" key="2">
    <source>
        <dbReference type="SAM" id="Phobius"/>
    </source>
</evidence>
<dbReference type="OrthoDB" id="5325022at2759"/>
<dbReference type="EMBL" id="LVKK01000017">
    <property type="protein sequence ID" value="OAG42237.1"/>
    <property type="molecule type" value="Genomic_DNA"/>
</dbReference>
<proteinExistence type="predicted"/>
<gene>
    <name evidence="3" type="ORF">AYO21_03405</name>
</gene>
<dbReference type="PANTHER" id="PTHR37451:SF4">
    <property type="entry name" value="MARVEL DOMAIN-CONTAINING PROTEIN"/>
    <property type="match status" value="1"/>
</dbReference>
<accession>A0A177FDB9</accession>
<feature type="compositionally biased region" description="Low complexity" evidence="1">
    <location>
        <begin position="244"/>
        <end position="257"/>
    </location>
</feature>
<keyword evidence="2" id="KW-0472">Membrane</keyword>
<dbReference type="RefSeq" id="XP_022514189.1">
    <property type="nucleotide sequence ID" value="XM_022653379.1"/>
</dbReference>
<reference evidence="3 4" key="1">
    <citation type="submission" date="2016-03" db="EMBL/GenBank/DDBJ databases">
        <title>Draft genome sequence of the Fonsecaea monophora CBS 269.37.</title>
        <authorList>
            <person name="Bombassaro A."/>
            <person name="Vinicius W.A."/>
            <person name="De Hoog S."/>
            <person name="Sun J."/>
            <person name="Souza E.M."/>
            <person name="Raittz R.T."/>
            <person name="Costa F."/>
            <person name="Leao A.C."/>
            <person name="Tadra-Sfeir M.Z."/>
            <person name="Baura V."/>
            <person name="Balsanelli E."/>
            <person name="Pedrosa F.O."/>
            <person name="Moreno L.F."/>
            <person name="Steffens M.B."/>
            <person name="Xi L."/>
            <person name="Bocca A.L."/>
            <person name="Felipe M.S."/>
            <person name="Teixeira M."/>
            <person name="Telles Filho F.Q."/>
            <person name="Azevedo C.M."/>
            <person name="Gomes R."/>
            <person name="Vicente V.A."/>
        </authorList>
    </citation>
    <scope>NUCLEOTIDE SEQUENCE [LARGE SCALE GENOMIC DNA]</scope>
    <source>
        <strain evidence="3 4">CBS 269.37</strain>
    </source>
</reference>
<evidence type="ECO:0000313" key="4">
    <source>
        <dbReference type="Proteomes" id="UP000077002"/>
    </source>
</evidence>
<keyword evidence="2" id="KW-1133">Transmembrane helix</keyword>
<evidence type="ECO:0000256" key="1">
    <source>
        <dbReference type="SAM" id="MobiDB-lite"/>
    </source>
</evidence>
<organism evidence="3 4">
    <name type="scientific">Fonsecaea monophora</name>
    <dbReference type="NCBI Taxonomy" id="254056"/>
    <lineage>
        <taxon>Eukaryota</taxon>
        <taxon>Fungi</taxon>
        <taxon>Dikarya</taxon>
        <taxon>Ascomycota</taxon>
        <taxon>Pezizomycotina</taxon>
        <taxon>Eurotiomycetes</taxon>
        <taxon>Chaetothyriomycetidae</taxon>
        <taxon>Chaetothyriales</taxon>
        <taxon>Herpotrichiellaceae</taxon>
        <taxon>Fonsecaea</taxon>
    </lineage>
</organism>
<feature type="region of interest" description="Disordered" evidence="1">
    <location>
        <begin position="241"/>
        <end position="278"/>
    </location>
</feature>
<feature type="transmembrane region" description="Helical" evidence="2">
    <location>
        <begin position="134"/>
        <end position="154"/>
    </location>
</feature>
<protein>
    <recommendedName>
        <fullName evidence="5">MARVEL domain-containing protein</fullName>
    </recommendedName>
</protein>
<dbReference type="AlphaFoldDB" id="A0A177FDB9"/>
<feature type="compositionally biased region" description="Basic and acidic residues" evidence="1">
    <location>
        <begin position="258"/>
        <end position="270"/>
    </location>
</feature>
<evidence type="ECO:0008006" key="5">
    <source>
        <dbReference type="Google" id="ProtNLM"/>
    </source>
</evidence>